<organism evidence="1 2">
    <name type="scientific">Spirosoma pollinicola</name>
    <dbReference type="NCBI Taxonomy" id="2057025"/>
    <lineage>
        <taxon>Bacteria</taxon>
        <taxon>Pseudomonadati</taxon>
        <taxon>Bacteroidota</taxon>
        <taxon>Cytophagia</taxon>
        <taxon>Cytophagales</taxon>
        <taxon>Cytophagaceae</taxon>
        <taxon>Spirosoma</taxon>
    </lineage>
</organism>
<name>A0A2K8Z6Z4_9BACT</name>
<keyword evidence="2" id="KW-1185">Reference proteome</keyword>
<evidence type="ECO:0000313" key="1">
    <source>
        <dbReference type="EMBL" id="AUD05630.1"/>
    </source>
</evidence>
<sequence length="143" mass="15409">MAIKKINIIIALTVGLILGCEHKDCGCVFPPSPLAGDWVLARITYGLTQKTVTAAEAGYSETVSFGGFSDTGGNFRQVRNGLPLKTSTYSISFPNGGSTQGLISFQADTTEQTFRLADNKIYLSERSPRGVTIADGSTYEYQR</sequence>
<dbReference type="OrthoDB" id="954564at2"/>
<evidence type="ECO:0000313" key="2">
    <source>
        <dbReference type="Proteomes" id="UP000232883"/>
    </source>
</evidence>
<reference evidence="1 2" key="1">
    <citation type="submission" date="2017-11" db="EMBL/GenBank/DDBJ databases">
        <title>Taxonomic description and genome sequences of Spirosoma HA7 sp. nov., isolated from pollen microhabitat of Corylus avellana.</title>
        <authorList>
            <person name="Ambika Manirajan B."/>
            <person name="Suarez C."/>
            <person name="Ratering S."/>
            <person name="Geissler-Plaum R."/>
            <person name="Cardinale M."/>
            <person name="Sylvia S."/>
        </authorList>
    </citation>
    <scope>NUCLEOTIDE SEQUENCE [LARGE SCALE GENOMIC DNA]</scope>
    <source>
        <strain evidence="1 2">HA7</strain>
    </source>
</reference>
<evidence type="ECO:0008006" key="3">
    <source>
        <dbReference type="Google" id="ProtNLM"/>
    </source>
</evidence>
<dbReference type="AlphaFoldDB" id="A0A2K8Z6Z4"/>
<dbReference type="RefSeq" id="WP_100992183.1">
    <property type="nucleotide sequence ID" value="NZ_CP025096.1"/>
</dbReference>
<dbReference type="PROSITE" id="PS51257">
    <property type="entry name" value="PROKAR_LIPOPROTEIN"/>
    <property type="match status" value="1"/>
</dbReference>
<dbReference type="KEGG" id="spir:CWM47_29580"/>
<protein>
    <recommendedName>
        <fullName evidence="3">Lipocalin-like domain-containing protein</fullName>
    </recommendedName>
</protein>
<dbReference type="EMBL" id="CP025096">
    <property type="protein sequence ID" value="AUD05630.1"/>
    <property type="molecule type" value="Genomic_DNA"/>
</dbReference>
<accession>A0A2K8Z6Z4</accession>
<proteinExistence type="predicted"/>
<dbReference type="Proteomes" id="UP000232883">
    <property type="component" value="Chromosome"/>
</dbReference>
<gene>
    <name evidence="1" type="ORF">CWM47_29580</name>
</gene>